<keyword evidence="1" id="KW-0812">Transmembrane</keyword>
<evidence type="ECO:0000259" key="2">
    <source>
        <dbReference type="PROSITE" id="PS50887"/>
    </source>
</evidence>
<dbReference type="InterPro" id="IPR003607">
    <property type="entry name" value="HD/PDEase_dom"/>
</dbReference>
<evidence type="ECO:0000259" key="3">
    <source>
        <dbReference type="PROSITE" id="PS51831"/>
    </source>
</evidence>
<dbReference type="Pfam" id="PF13487">
    <property type="entry name" value="HD_5"/>
    <property type="match status" value="1"/>
</dbReference>
<gene>
    <name evidence="5" type="ORF">Raf01_45980</name>
</gene>
<organism evidence="5 6">
    <name type="scientific">Rugosimonospora africana</name>
    <dbReference type="NCBI Taxonomy" id="556532"/>
    <lineage>
        <taxon>Bacteria</taxon>
        <taxon>Bacillati</taxon>
        <taxon>Actinomycetota</taxon>
        <taxon>Actinomycetes</taxon>
        <taxon>Micromonosporales</taxon>
        <taxon>Micromonosporaceae</taxon>
        <taxon>Rugosimonospora</taxon>
    </lineage>
</organism>
<feature type="transmembrane region" description="Helical" evidence="1">
    <location>
        <begin position="37"/>
        <end position="59"/>
    </location>
</feature>
<feature type="transmembrane region" description="Helical" evidence="1">
    <location>
        <begin position="264"/>
        <end position="282"/>
    </location>
</feature>
<dbReference type="Gene3D" id="3.30.70.270">
    <property type="match status" value="1"/>
</dbReference>
<reference evidence="5" key="1">
    <citation type="submission" date="2021-01" db="EMBL/GenBank/DDBJ databases">
        <title>Whole genome shotgun sequence of Rugosimonospora africana NBRC 104875.</title>
        <authorList>
            <person name="Komaki H."/>
            <person name="Tamura T."/>
        </authorList>
    </citation>
    <scope>NUCLEOTIDE SEQUENCE</scope>
    <source>
        <strain evidence="5">NBRC 104875</strain>
    </source>
</reference>
<feature type="transmembrane region" description="Helical" evidence="1">
    <location>
        <begin position="12"/>
        <end position="31"/>
    </location>
</feature>
<evidence type="ECO:0000259" key="4">
    <source>
        <dbReference type="PROSITE" id="PS51832"/>
    </source>
</evidence>
<feature type="domain" description="HD" evidence="3">
    <location>
        <begin position="519"/>
        <end position="641"/>
    </location>
</feature>
<keyword evidence="1" id="KW-1133">Transmembrane helix</keyword>
<feature type="domain" description="GGDEF" evidence="2">
    <location>
        <begin position="351"/>
        <end position="485"/>
    </location>
</feature>
<comment type="caution">
    <text evidence="5">The sequence shown here is derived from an EMBL/GenBank/DDBJ whole genome shotgun (WGS) entry which is preliminary data.</text>
</comment>
<feature type="transmembrane region" description="Helical" evidence="1">
    <location>
        <begin position="294"/>
        <end position="315"/>
    </location>
</feature>
<feature type="transmembrane region" description="Helical" evidence="1">
    <location>
        <begin position="132"/>
        <end position="149"/>
    </location>
</feature>
<dbReference type="Proteomes" id="UP000642748">
    <property type="component" value="Unassembled WGS sequence"/>
</dbReference>
<dbReference type="PROSITE" id="PS50887">
    <property type="entry name" value="GGDEF"/>
    <property type="match status" value="1"/>
</dbReference>
<dbReference type="NCBIfam" id="TIGR00254">
    <property type="entry name" value="GGDEF"/>
    <property type="match status" value="1"/>
</dbReference>
<feature type="transmembrane region" description="Helical" evidence="1">
    <location>
        <begin position="194"/>
        <end position="214"/>
    </location>
</feature>
<feature type="transmembrane region" description="Helical" evidence="1">
    <location>
        <begin position="161"/>
        <end position="182"/>
    </location>
</feature>
<dbReference type="EMBL" id="BONZ01000043">
    <property type="protein sequence ID" value="GIH16426.1"/>
    <property type="molecule type" value="Genomic_DNA"/>
</dbReference>
<dbReference type="InterPro" id="IPR037522">
    <property type="entry name" value="HD_GYP_dom"/>
</dbReference>
<evidence type="ECO:0008006" key="7">
    <source>
        <dbReference type="Google" id="ProtNLM"/>
    </source>
</evidence>
<sequence>MEPKTRRGVDGWFVYLVGGLSVVAAYCLVPGQETGRAVRVALYCLVGVSAAVALGYGLWRHRPPQWLPWLLLGVSQLMYAGADAGVRLANLAGVTVPWPVLNLLYLSHYPLLVVGLSLLVRARIPGRDLAGLLDAGVLVVVAALPYWLYLIEPHSHHHTSLAVKAVCVGYPVMDLALLAVAVRLMLGAGRRPAAFLLLSGYLAAILTADTWYAIERLHGAHMSGRALNLVWLIGDLCLGAAALHPSMRRLGERSHTRDAGRVPLRVVALSATAFTAPVMLLVEFSNREYRDIPATAVGCALLFGLTVIRVGGLVADQRRSAITDALTGLHTRQFVEAQLALEVARARRADTTVAMFVIDIDGFQSINDRYGHAAGDRALVEIAERLRAAARPGDVLGRYGGEEFAVLAPGICPDELAAMAHRLSERLTGSPLAVSTTTMLMITVSVGAVSYPSGGDTPDELVAAVDRALARAKERDWARLSYRGPARSGAAPAVLLGGEAPMVDYLRQIADRVDLWLSAQEHSTAIARWATVLSGRLGLDEATGWRLELAGRLHDVGKIVVPESILTKPARLTDEEWLLLRQHPDHGSRLARLVPGFDAVAESIRQHHERYDGDGYPDRLAGSDIRLEARIIAVCDSWAAMRSDRAYQAALSEDQAREQMWAGRGTQFDPDLVDLFLDLHERGEVGALRLLRPAEPERTFQKSVP</sequence>
<feature type="domain" description="HD-GYP" evidence="4">
    <location>
        <begin position="495"/>
        <end position="692"/>
    </location>
</feature>
<dbReference type="CDD" id="cd01949">
    <property type="entry name" value="GGDEF"/>
    <property type="match status" value="1"/>
</dbReference>
<evidence type="ECO:0000313" key="5">
    <source>
        <dbReference type="EMBL" id="GIH16426.1"/>
    </source>
</evidence>
<evidence type="ECO:0000256" key="1">
    <source>
        <dbReference type="SAM" id="Phobius"/>
    </source>
</evidence>
<dbReference type="SMART" id="SM00471">
    <property type="entry name" value="HDc"/>
    <property type="match status" value="1"/>
</dbReference>
<dbReference type="SUPFAM" id="SSF55073">
    <property type="entry name" value="Nucleotide cyclase"/>
    <property type="match status" value="1"/>
</dbReference>
<feature type="transmembrane region" description="Helical" evidence="1">
    <location>
        <begin position="226"/>
        <end position="243"/>
    </location>
</feature>
<dbReference type="PANTHER" id="PTHR43155:SF2">
    <property type="entry name" value="CYCLIC DI-GMP PHOSPHODIESTERASE PA4108"/>
    <property type="match status" value="1"/>
</dbReference>
<protein>
    <recommendedName>
        <fullName evidence="7">Diguanylate cyclase (GGDEF) domain-containing protein</fullName>
    </recommendedName>
</protein>
<keyword evidence="6" id="KW-1185">Reference proteome</keyword>
<proteinExistence type="predicted"/>
<dbReference type="PROSITE" id="PS51832">
    <property type="entry name" value="HD_GYP"/>
    <property type="match status" value="1"/>
</dbReference>
<dbReference type="RefSeq" id="WP_203920007.1">
    <property type="nucleotide sequence ID" value="NZ_BONZ01000043.1"/>
</dbReference>
<dbReference type="InterPro" id="IPR043128">
    <property type="entry name" value="Rev_trsase/Diguanyl_cyclase"/>
</dbReference>
<dbReference type="Gene3D" id="1.10.3210.10">
    <property type="entry name" value="Hypothetical protein af1432"/>
    <property type="match status" value="1"/>
</dbReference>
<dbReference type="InterPro" id="IPR000160">
    <property type="entry name" value="GGDEF_dom"/>
</dbReference>
<dbReference type="SMART" id="SM00267">
    <property type="entry name" value="GGDEF"/>
    <property type="match status" value="1"/>
</dbReference>
<name>A0A8J3QTZ0_9ACTN</name>
<dbReference type="PROSITE" id="PS51831">
    <property type="entry name" value="HD"/>
    <property type="match status" value="1"/>
</dbReference>
<dbReference type="CDD" id="cd00077">
    <property type="entry name" value="HDc"/>
    <property type="match status" value="1"/>
</dbReference>
<feature type="transmembrane region" description="Helical" evidence="1">
    <location>
        <begin position="102"/>
        <end position="120"/>
    </location>
</feature>
<dbReference type="InterPro" id="IPR006674">
    <property type="entry name" value="HD_domain"/>
</dbReference>
<accession>A0A8J3QTZ0</accession>
<dbReference type="Pfam" id="PF00990">
    <property type="entry name" value="GGDEF"/>
    <property type="match status" value="1"/>
</dbReference>
<keyword evidence="1" id="KW-0472">Membrane</keyword>
<evidence type="ECO:0000313" key="6">
    <source>
        <dbReference type="Proteomes" id="UP000642748"/>
    </source>
</evidence>
<feature type="transmembrane region" description="Helical" evidence="1">
    <location>
        <begin position="66"/>
        <end position="82"/>
    </location>
</feature>
<dbReference type="InterPro" id="IPR029787">
    <property type="entry name" value="Nucleotide_cyclase"/>
</dbReference>
<dbReference type="AlphaFoldDB" id="A0A8J3QTZ0"/>
<dbReference type="SUPFAM" id="SSF109604">
    <property type="entry name" value="HD-domain/PDEase-like"/>
    <property type="match status" value="1"/>
</dbReference>
<dbReference type="PANTHER" id="PTHR43155">
    <property type="entry name" value="CYCLIC DI-GMP PHOSPHODIESTERASE PA4108-RELATED"/>
    <property type="match status" value="1"/>
</dbReference>